<evidence type="ECO:0000256" key="1">
    <source>
        <dbReference type="SAM" id="MobiDB-lite"/>
    </source>
</evidence>
<dbReference type="EMBL" id="AVOT02034760">
    <property type="protein sequence ID" value="MBW0528955.1"/>
    <property type="molecule type" value="Genomic_DNA"/>
</dbReference>
<evidence type="ECO:0000313" key="2">
    <source>
        <dbReference type="EMBL" id="MBW0528955.1"/>
    </source>
</evidence>
<organism evidence="2 3">
    <name type="scientific">Austropuccinia psidii MF-1</name>
    <dbReference type="NCBI Taxonomy" id="1389203"/>
    <lineage>
        <taxon>Eukaryota</taxon>
        <taxon>Fungi</taxon>
        <taxon>Dikarya</taxon>
        <taxon>Basidiomycota</taxon>
        <taxon>Pucciniomycotina</taxon>
        <taxon>Pucciniomycetes</taxon>
        <taxon>Pucciniales</taxon>
        <taxon>Sphaerophragmiaceae</taxon>
        <taxon>Austropuccinia</taxon>
    </lineage>
</organism>
<comment type="caution">
    <text evidence="2">The sequence shown here is derived from an EMBL/GenBank/DDBJ whole genome shotgun (WGS) entry which is preliminary data.</text>
</comment>
<name>A0A9Q3I7A3_9BASI</name>
<sequence length="120" mass="13819">MSPVHLRNLVILKNQPEDRQGIFKTIKTGSGHHSGWKDTTENHTPNSIHLPTQKRPQTKGLEGDGSSSSDQPTPQRVIPIEHGQKEVQPSLTLGTTWRRLQEYMSQRDYLKRLYVNHQRM</sequence>
<feature type="compositionally biased region" description="Polar residues" evidence="1">
    <location>
        <begin position="65"/>
        <end position="74"/>
    </location>
</feature>
<evidence type="ECO:0000313" key="3">
    <source>
        <dbReference type="Proteomes" id="UP000765509"/>
    </source>
</evidence>
<dbReference type="AlphaFoldDB" id="A0A9Q3I7A3"/>
<gene>
    <name evidence="2" type="ORF">O181_068670</name>
</gene>
<keyword evidence="3" id="KW-1185">Reference proteome</keyword>
<protein>
    <submittedName>
        <fullName evidence="2">Uncharacterized protein</fullName>
    </submittedName>
</protein>
<feature type="region of interest" description="Disordered" evidence="1">
    <location>
        <begin position="14"/>
        <end position="89"/>
    </location>
</feature>
<proteinExistence type="predicted"/>
<reference evidence="2" key="1">
    <citation type="submission" date="2021-03" db="EMBL/GenBank/DDBJ databases">
        <title>Draft genome sequence of rust myrtle Austropuccinia psidii MF-1, a brazilian biotype.</title>
        <authorList>
            <person name="Quecine M.C."/>
            <person name="Pachon D.M.R."/>
            <person name="Bonatelli M.L."/>
            <person name="Correr F.H."/>
            <person name="Franceschini L.M."/>
            <person name="Leite T.F."/>
            <person name="Margarido G.R.A."/>
            <person name="Almeida C.A."/>
            <person name="Ferrarezi J.A."/>
            <person name="Labate C.A."/>
        </authorList>
    </citation>
    <scope>NUCLEOTIDE SEQUENCE</scope>
    <source>
        <strain evidence="2">MF-1</strain>
    </source>
</reference>
<dbReference type="Proteomes" id="UP000765509">
    <property type="component" value="Unassembled WGS sequence"/>
</dbReference>
<accession>A0A9Q3I7A3</accession>